<dbReference type="SMART" id="SM00194">
    <property type="entry name" value="PTPc"/>
    <property type="match status" value="1"/>
</dbReference>
<dbReference type="InterPro" id="IPR000387">
    <property type="entry name" value="Tyr_Pase_dom"/>
</dbReference>
<organism evidence="5 6">
    <name type="scientific">Necator americanus</name>
    <name type="common">Human hookworm</name>
    <dbReference type="NCBI Taxonomy" id="51031"/>
    <lineage>
        <taxon>Eukaryota</taxon>
        <taxon>Metazoa</taxon>
        <taxon>Ecdysozoa</taxon>
        <taxon>Nematoda</taxon>
        <taxon>Chromadorea</taxon>
        <taxon>Rhabditida</taxon>
        <taxon>Rhabditina</taxon>
        <taxon>Rhabditomorpha</taxon>
        <taxon>Strongyloidea</taxon>
        <taxon>Ancylostomatidae</taxon>
        <taxon>Bunostominae</taxon>
        <taxon>Necator</taxon>
    </lineage>
</organism>
<dbReference type="PANTHER" id="PTHR46163">
    <property type="entry name" value="TYROSINE-PROTEIN PHOSPHATASE-RELATED"/>
    <property type="match status" value="1"/>
</dbReference>
<feature type="compositionally biased region" description="Polar residues" evidence="2">
    <location>
        <begin position="1"/>
        <end position="12"/>
    </location>
</feature>
<dbReference type="Pfam" id="PF00102">
    <property type="entry name" value="Y_phosphatase"/>
    <property type="match status" value="1"/>
</dbReference>
<feature type="compositionally biased region" description="Basic and acidic residues" evidence="2">
    <location>
        <begin position="71"/>
        <end position="84"/>
    </location>
</feature>
<sequence length="522" mass="59255">MTVATATHVRTQNAEDLKTCTGVTPPTQVKPTKAVAKKKYKKRVLTPGKKDLSMSKEGSSRKEKKPKKSPSKLEKKTSKIEKQHSAIKPKRRLNDTIPQKKATVSTASEEFDSSVNDFNIVLCKSKDARLAWHAQNDLTAGAIAFAATREVKVELSAAIEGVGYLLRRYRDNIRYKSTTATTLVSNANLAKNRYDDIRCIDATRVILKGWSSDYIHANWIVMADGRRFICSQAPMESTIGDFWHMIIQENCRTIIMLCNFVEDDKEKCAKYFPQSKESSVTFGSTKVTLVEQSVSEHGYTTSNWKVQNRDRQFTLRHLHCTTWPDHSAPQSTLEVIALHKEISKSPRENPIIIHCSAGIGRTCTLMGIELLLERIHHRRDASGVAVMRWLRDRRLGAIQKSIQFVFMHYAIIQLLCQEGVMKADNPKVIAFQEKYEKLLAKHTQTRKKAEKMLDVLQTQLDDDELLKQSDQKGSTLEKEDDDKKIAEDKQGCVNLQLEPDLYGDTNTGDKKEVHSSEYLELL</sequence>
<gene>
    <name evidence="5" type="primary">Necator_chrIV.g15426</name>
    <name evidence="5" type="ORF">RB195_002131</name>
</gene>
<dbReference type="PROSITE" id="PS50056">
    <property type="entry name" value="TYR_PHOSPHATASE_2"/>
    <property type="match status" value="1"/>
</dbReference>
<name>A0ABR1DHR0_NECAM</name>
<evidence type="ECO:0000259" key="3">
    <source>
        <dbReference type="PROSITE" id="PS50055"/>
    </source>
</evidence>
<protein>
    <recommendedName>
        <fullName evidence="7">Protein-tyrosine phosphatase</fullName>
    </recommendedName>
</protein>
<feature type="compositionally biased region" description="Basic and acidic residues" evidence="2">
    <location>
        <begin position="48"/>
        <end position="61"/>
    </location>
</feature>
<keyword evidence="1" id="KW-0175">Coiled coil</keyword>
<evidence type="ECO:0000259" key="4">
    <source>
        <dbReference type="PROSITE" id="PS50056"/>
    </source>
</evidence>
<feature type="compositionally biased region" description="Basic residues" evidence="2">
    <location>
        <begin position="35"/>
        <end position="44"/>
    </location>
</feature>
<evidence type="ECO:0000313" key="5">
    <source>
        <dbReference type="EMBL" id="KAK6749934.1"/>
    </source>
</evidence>
<feature type="domain" description="Tyrosine-protein phosphatase" evidence="3">
    <location>
        <begin position="188"/>
        <end position="414"/>
    </location>
</feature>
<dbReference type="PRINTS" id="PR00700">
    <property type="entry name" value="PRTYPHPHTASE"/>
</dbReference>
<evidence type="ECO:0000256" key="1">
    <source>
        <dbReference type="SAM" id="Coils"/>
    </source>
</evidence>
<dbReference type="CDD" id="cd00047">
    <property type="entry name" value="PTPc"/>
    <property type="match status" value="1"/>
</dbReference>
<reference evidence="5 6" key="1">
    <citation type="submission" date="2023-08" db="EMBL/GenBank/DDBJ databases">
        <title>A Necator americanus chromosomal reference genome.</title>
        <authorList>
            <person name="Ilik V."/>
            <person name="Petrzelkova K.J."/>
            <person name="Pardy F."/>
            <person name="Fuh T."/>
            <person name="Niatou-Singa F.S."/>
            <person name="Gouil Q."/>
            <person name="Baker L."/>
            <person name="Ritchie M.E."/>
            <person name="Jex A.R."/>
            <person name="Gazzola D."/>
            <person name="Li H."/>
            <person name="Toshio Fujiwara R."/>
            <person name="Zhan B."/>
            <person name="Aroian R.V."/>
            <person name="Pafco B."/>
            <person name="Schwarz E.M."/>
        </authorList>
    </citation>
    <scope>NUCLEOTIDE SEQUENCE [LARGE SCALE GENOMIC DNA]</scope>
    <source>
        <strain evidence="5 6">Aroian</strain>
        <tissue evidence="5">Whole animal</tissue>
    </source>
</reference>
<evidence type="ECO:0008006" key="7">
    <source>
        <dbReference type="Google" id="ProtNLM"/>
    </source>
</evidence>
<dbReference type="Proteomes" id="UP001303046">
    <property type="component" value="Unassembled WGS sequence"/>
</dbReference>
<feature type="coiled-coil region" evidence="1">
    <location>
        <begin position="432"/>
        <end position="466"/>
    </location>
</feature>
<evidence type="ECO:0000256" key="2">
    <source>
        <dbReference type="SAM" id="MobiDB-lite"/>
    </source>
</evidence>
<feature type="region of interest" description="Disordered" evidence="2">
    <location>
        <begin position="498"/>
        <end position="522"/>
    </location>
</feature>
<dbReference type="InterPro" id="IPR029021">
    <property type="entry name" value="Prot-tyrosine_phosphatase-like"/>
</dbReference>
<dbReference type="Gene3D" id="3.90.190.10">
    <property type="entry name" value="Protein tyrosine phosphatase superfamily"/>
    <property type="match status" value="1"/>
</dbReference>
<proteinExistence type="predicted"/>
<feature type="domain" description="Tyrosine specific protein phosphatases" evidence="4">
    <location>
        <begin position="333"/>
        <end position="405"/>
    </location>
</feature>
<feature type="region of interest" description="Disordered" evidence="2">
    <location>
        <begin position="1"/>
        <end position="108"/>
    </location>
</feature>
<comment type="caution">
    <text evidence="5">The sequence shown here is derived from an EMBL/GenBank/DDBJ whole genome shotgun (WGS) entry which is preliminary data.</text>
</comment>
<dbReference type="SMART" id="SM00404">
    <property type="entry name" value="PTPc_motif"/>
    <property type="match status" value="1"/>
</dbReference>
<dbReference type="InterPro" id="IPR003595">
    <property type="entry name" value="Tyr_Pase_cat"/>
</dbReference>
<keyword evidence="6" id="KW-1185">Reference proteome</keyword>
<dbReference type="EMBL" id="JAVFWL010000004">
    <property type="protein sequence ID" value="KAK6749934.1"/>
    <property type="molecule type" value="Genomic_DNA"/>
</dbReference>
<dbReference type="InterPro" id="IPR052782">
    <property type="entry name" value="Oocyte-zygote_transition_reg"/>
</dbReference>
<dbReference type="PROSITE" id="PS50055">
    <property type="entry name" value="TYR_PHOSPHATASE_PTP"/>
    <property type="match status" value="1"/>
</dbReference>
<dbReference type="InterPro" id="IPR000242">
    <property type="entry name" value="PTP_cat"/>
</dbReference>
<dbReference type="SUPFAM" id="SSF52799">
    <property type="entry name" value="(Phosphotyrosine protein) phosphatases II"/>
    <property type="match status" value="1"/>
</dbReference>
<accession>A0ABR1DHR0</accession>
<feature type="compositionally biased region" description="Basic and acidic residues" evidence="2">
    <location>
        <begin position="507"/>
        <end position="522"/>
    </location>
</feature>
<evidence type="ECO:0000313" key="6">
    <source>
        <dbReference type="Proteomes" id="UP001303046"/>
    </source>
</evidence>